<dbReference type="AlphaFoldDB" id="A0A8H6E5E4"/>
<dbReference type="Gene3D" id="3.20.20.190">
    <property type="entry name" value="Phosphatidylinositol (PI) phosphodiesterase"/>
    <property type="match status" value="1"/>
</dbReference>
<dbReference type="EMBL" id="SPNV01000140">
    <property type="protein sequence ID" value="KAF5860132.1"/>
    <property type="molecule type" value="Genomic_DNA"/>
</dbReference>
<proteinExistence type="predicted"/>
<evidence type="ECO:0000313" key="3">
    <source>
        <dbReference type="Proteomes" id="UP000541154"/>
    </source>
</evidence>
<dbReference type="Proteomes" id="UP000541154">
    <property type="component" value="Unassembled WGS sequence"/>
</dbReference>
<evidence type="ECO:0000256" key="1">
    <source>
        <dbReference type="SAM" id="MobiDB-lite"/>
    </source>
</evidence>
<protein>
    <submittedName>
        <fullName evidence="2">Uncharacterized protein</fullName>
    </submittedName>
</protein>
<feature type="region of interest" description="Disordered" evidence="1">
    <location>
        <begin position="1"/>
        <end position="46"/>
    </location>
</feature>
<name>A0A8H6E5E4_PETAA</name>
<sequence length="341" mass="37678">MEPFQGTPPAVQAVGNPGARFGATPRRREIGSGTSRSRRRTISATPRPDRRLLVARGVVQPSISPIQRQKAYRGGSYLVVGHFDRPFDLRGVGGNALAILSDAHLCVISLLAITATAFHGATARELFEFIAEQQKSGKQISFVWLDIKSPDKCSEGEACSIEALRDLVRETLEPVGIRVLYGFFETEDSEGYESILKTLNQNEAVCLSGFAKDIFELYDTTAQALPVSQRIMDYGHVNIRKNFGDCHERGGKTCSELRVGGRTYRENGHFGKVMAWTSTEGDAHYVQDLLLVAAVDGIIYGNRMHDYKDEARTRAALQDILDFVNANPDTHRMATADDAPW</sequence>
<reference evidence="2 3" key="1">
    <citation type="submission" date="2019-04" db="EMBL/GenBank/DDBJ databases">
        <title>Aspergillus burnettii sp. nov., novel species from soil in southeast Queensland.</title>
        <authorList>
            <person name="Gilchrist C.L.M."/>
            <person name="Pitt J.I."/>
            <person name="Lange L."/>
            <person name="Lacey H.J."/>
            <person name="Vuong D."/>
            <person name="Midgley D.J."/>
            <person name="Greenfield P."/>
            <person name="Bradbury M."/>
            <person name="Lacey E."/>
            <person name="Busk P.K."/>
            <person name="Pilgaard B."/>
            <person name="Chooi Y.H."/>
            <person name="Piggott A.M."/>
        </authorList>
    </citation>
    <scope>NUCLEOTIDE SEQUENCE [LARGE SCALE GENOMIC DNA]</scope>
    <source>
        <strain evidence="2 3">FRR 5400</strain>
    </source>
</reference>
<organism evidence="2 3">
    <name type="scientific">Petromyces alliaceus</name>
    <name type="common">Aspergillus alliaceus</name>
    <dbReference type="NCBI Taxonomy" id="209559"/>
    <lineage>
        <taxon>Eukaryota</taxon>
        <taxon>Fungi</taxon>
        <taxon>Dikarya</taxon>
        <taxon>Ascomycota</taxon>
        <taxon>Pezizomycotina</taxon>
        <taxon>Eurotiomycetes</taxon>
        <taxon>Eurotiomycetidae</taxon>
        <taxon>Eurotiales</taxon>
        <taxon>Aspergillaceae</taxon>
        <taxon>Aspergillus</taxon>
        <taxon>Aspergillus subgen. Circumdati</taxon>
    </lineage>
</organism>
<dbReference type="GO" id="GO:0008081">
    <property type="term" value="F:phosphoric diester hydrolase activity"/>
    <property type="evidence" value="ECO:0007669"/>
    <property type="project" value="InterPro"/>
</dbReference>
<dbReference type="InterPro" id="IPR017946">
    <property type="entry name" value="PLC-like_Pdiesterase_TIM-brl"/>
</dbReference>
<gene>
    <name evidence="2" type="ORF">ETB97_001990</name>
</gene>
<comment type="caution">
    <text evidence="2">The sequence shown here is derived from an EMBL/GenBank/DDBJ whole genome shotgun (WGS) entry which is preliminary data.</text>
</comment>
<accession>A0A8H6E5E4</accession>
<evidence type="ECO:0000313" key="2">
    <source>
        <dbReference type="EMBL" id="KAF5860132.1"/>
    </source>
</evidence>
<dbReference type="GO" id="GO:0006629">
    <property type="term" value="P:lipid metabolic process"/>
    <property type="evidence" value="ECO:0007669"/>
    <property type="project" value="InterPro"/>
</dbReference>
<keyword evidence="3" id="KW-1185">Reference proteome</keyword>